<keyword evidence="4 6" id="KW-0267">Excision nuclease</keyword>
<evidence type="ECO:0000256" key="3">
    <source>
        <dbReference type="ARBA" id="ARBA00022769"/>
    </source>
</evidence>
<dbReference type="Gene3D" id="4.10.860.10">
    <property type="entry name" value="UVR domain"/>
    <property type="match status" value="1"/>
</dbReference>
<keyword evidence="5 6" id="KW-0234">DNA repair</keyword>
<dbReference type="OrthoDB" id="9804933at2"/>
<keyword evidence="3 6" id="KW-0228">DNA excision</keyword>
<dbReference type="GO" id="GO:0009380">
    <property type="term" value="C:excinuclease repair complex"/>
    <property type="evidence" value="ECO:0007669"/>
    <property type="project" value="InterPro"/>
</dbReference>
<evidence type="ECO:0000256" key="1">
    <source>
        <dbReference type="ARBA" id="ARBA00022490"/>
    </source>
</evidence>
<feature type="domain" description="GIY-YIG" evidence="8">
    <location>
        <begin position="19"/>
        <end position="98"/>
    </location>
</feature>
<feature type="domain" description="UVR" evidence="7">
    <location>
        <begin position="208"/>
        <end position="243"/>
    </location>
</feature>
<dbReference type="Pfam" id="PF08459">
    <property type="entry name" value="UvrC_RNaseH_dom"/>
    <property type="match status" value="1"/>
</dbReference>
<dbReference type="Pfam" id="PF01541">
    <property type="entry name" value="GIY-YIG"/>
    <property type="match status" value="1"/>
</dbReference>
<keyword evidence="2 6" id="KW-0227">DNA damage</keyword>
<dbReference type="Gene3D" id="1.10.150.20">
    <property type="entry name" value="5' to 3' exonuclease, C-terminal subdomain"/>
    <property type="match status" value="1"/>
</dbReference>
<dbReference type="GO" id="GO:0003677">
    <property type="term" value="F:DNA binding"/>
    <property type="evidence" value="ECO:0007669"/>
    <property type="project" value="UniProtKB-UniRule"/>
</dbReference>
<dbReference type="PROSITE" id="PS50164">
    <property type="entry name" value="GIY_YIG"/>
    <property type="match status" value="1"/>
</dbReference>
<dbReference type="Pfam" id="PF22920">
    <property type="entry name" value="UvrC_RNaseH"/>
    <property type="match status" value="1"/>
</dbReference>
<dbReference type="InterPro" id="IPR038476">
    <property type="entry name" value="UvrC_RNase_H_dom_sf"/>
</dbReference>
<evidence type="ECO:0000256" key="2">
    <source>
        <dbReference type="ARBA" id="ARBA00022763"/>
    </source>
</evidence>
<dbReference type="Pfam" id="PF02151">
    <property type="entry name" value="UVR"/>
    <property type="match status" value="1"/>
</dbReference>
<evidence type="ECO:0000259" key="8">
    <source>
        <dbReference type="PROSITE" id="PS50164"/>
    </source>
</evidence>
<comment type="subcellular location">
    <subcellularLocation>
        <location evidence="6">Cytoplasm</location>
    </subcellularLocation>
</comment>
<dbReference type="InterPro" id="IPR047296">
    <property type="entry name" value="GIY-YIG_UvrC_Cho"/>
</dbReference>
<dbReference type="Pfam" id="PF14520">
    <property type="entry name" value="HHH_5"/>
    <property type="match status" value="1"/>
</dbReference>
<comment type="subunit">
    <text evidence="6">Interacts with UvrB in an incision complex.</text>
</comment>
<dbReference type="EMBL" id="CP007139">
    <property type="protein sequence ID" value="AIE86294.1"/>
    <property type="molecule type" value="Genomic_DNA"/>
</dbReference>
<dbReference type="NCBIfam" id="NF001824">
    <property type="entry name" value="PRK00558.1-5"/>
    <property type="match status" value="1"/>
</dbReference>
<dbReference type="Proteomes" id="UP000027982">
    <property type="component" value="Chromosome"/>
</dbReference>
<dbReference type="Gene3D" id="3.40.1440.10">
    <property type="entry name" value="GIY-YIG endonuclease"/>
    <property type="match status" value="1"/>
</dbReference>
<evidence type="ECO:0000259" key="7">
    <source>
        <dbReference type="PROSITE" id="PS50151"/>
    </source>
</evidence>
<dbReference type="PROSITE" id="PS50151">
    <property type="entry name" value="UVR"/>
    <property type="match status" value="1"/>
</dbReference>
<dbReference type="SUPFAM" id="SSF47781">
    <property type="entry name" value="RuvA domain 2-like"/>
    <property type="match status" value="1"/>
</dbReference>
<dbReference type="InterPro" id="IPR036876">
    <property type="entry name" value="UVR_dom_sf"/>
</dbReference>
<comment type="function">
    <text evidence="6">The UvrABC repair system catalyzes the recognition and processing of DNA lesions. UvrC both incises the 5' and 3' sides of the lesion. The N-terminal half is responsible for the 3' incision and the C-terminal half is responsible for the 5' incision.</text>
</comment>
<dbReference type="GO" id="GO:0009381">
    <property type="term" value="F:excinuclease ABC activity"/>
    <property type="evidence" value="ECO:0007669"/>
    <property type="project" value="UniProtKB-UniRule"/>
</dbReference>
<protein>
    <recommendedName>
        <fullName evidence="6">UvrABC system protein C</fullName>
        <shortName evidence="6">Protein UvrC</shortName>
    </recommendedName>
    <alternativeName>
        <fullName evidence="6">Excinuclease ABC subunit C</fullName>
    </alternativeName>
</protein>
<dbReference type="NCBIfam" id="TIGR00194">
    <property type="entry name" value="uvrC"/>
    <property type="match status" value="1"/>
</dbReference>
<dbReference type="STRING" id="661478.OP10G_2926"/>
<evidence type="ECO:0000256" key="5">
    <source>
        <dbReference type="ARBA" id="ARBA00023204"/>
    </source>
</evidence>
<dbReference type="Gene3D" id="3.30.420.340">
    <property type="entry name" value="UvrC, RNAse H endonuclease domain"/>
    <property type="match status" value="1"/>
</dbReference>
<dbReference type="KEGG" id="fgi:OP10G_2926"/>
<dbReference type="AlphaFoldDB" id="A0A068NXD1"/>
<keyword evidence="11" id="KW-1185">Reference proteome</keyword>
<keyword evidence="1 6" id="KW-0963">Cytoplasm</keyword>
<dbReference type="GO" id="GO:0006289">
    <property type="term" value="P:nucleotide-excision repair"/>
    <property type="evidence" value="ECO:0007669"/>
    <property type="project" value="UniProtKB-UniRule"/>
</dbReference>
<dbReference type="SUPFAM" id="SSF82771">
    <property type="entry name" value="GIY-YIG endonuclease"/>
    <property type="match status" value="1"/>
</dbReference>
<evidence type="ECO:0000256" key="4">
    <source>
        <dbReference type="ARBA" id="ARBA00022881"/>
    </source>
</evidence>
<dbReference type="PANTHER" id="PTHR30562">
    <property type="entry name" value="UVRC/OXIDOREDUCTASE"/>
    <property type="match status" value="1"/>
</dbReference>
<dbReference type="FunFam" id="3.40.1440.10:FF:000001">
    <property type="entry name" value="UvrABC system protein C"/>
    <property type="match status" value="1"/>
</dbReference>
<dbReference type="InterPro" id="IPR050066">
    <property type="entry name" value="UvrABC_protein_C"/>
</dbReference>
<dbReference type="HAMAP" id="MF_00203">
    <property type="entry name" value="UvrC"/>
    <property type="match status" value="1"/>
</dbReference>
<dbReference type="GO" id="GO:0005737">
    <property type="term" value="C:cytoplasm"/>
    <property type="evidence" value="ECO:0007669"/>
    <property type="project" value="UniProtKB-SubCell"/>
</dbReference>
<dbReference type="RefSeq" id="WP_025229733.1">
    <property type="nucleotide sequence ID" value="NZ_CP007139.1"/>
</dbReference>
<dbReference type="InterPro" id="IPR001943">
    <property type="entry name" value="UVR_dom"/>
</dbReference>
<comment type="similarity">
    <text evidence="6">Belongs to the UvrC family.</text>
</comment>
<name>A0A068NXD1_FIMGI</name>
<dbReference type="GO" id="GO:0009432">
    <property type="term" value="P:SOS response"/>
    <property type="evidence" value="ECO:0007669"/>
    <property type="project" value="UniProtKB-UniRule"/>
</dbReference>
<dbReference type="InterPro" id="IPR035901">
    <property type="entry name" value="GIY-YIG_endonuc_sf"/>
</dbReference>
<dbReference type="eggNOG" id="COG0322">
    <property type="taxonomic scope" value="Bacteria"/>
</dbReference>
<evidence type="ECO:0000259" key="9">
    <source>
        <dbReference type="PROSITE" id="PS50165"/>
    </source>
</evidence>
<sequence length="649" mass="73183">MAKRNNNEAVQEKLKLVPAQPGCYIYKDEHGSVLYVGKAILLRNRVRSYFQSSAKHGPRIDRLVRKVCDIEWIVVDTEIEALVLECNLIKQHRPPFNVRMRDDKSYPYITVTDEKFPRVMFTRRVRKDKAKYFGPYPSAYAVRDTLQLLHKTFPLIPCGKSWTGEPVQRPCLYYHLGRCLGPCAGLSDRAEYGKILDKVERFLGGKEEMMVEDLKKEMEAAAEELDFEKAAKIRDQLNAIQTVLSRQKVLNNDQIDQDVIAVVKDDRGAAIQMLYIRGGKLIGQRQFVLDGASEAQPSEAVGEFVKQYYADSPDVPREILLPMEIEERGIVQTWLRQRKGSAVTVEVPQTGEKARLVDMAAANAEQALAQFAQELEQKEVWAEEAMGQLQDSLGLDMPPIRIEGYDISNIQGTAPVGSMVVTENGEAAKDEYRRFKIRYHPESPNDFAMMHEVLTRRLKAYVDGDEKFQKLPDLIMVDGGKGQLAAALKARDDLGLTVPMVGLAKRHELIYVPVEPAGELLSDIREMEAALAAPPPADTPYSYDRPAPKTYGFREVELPLTSPGLMLLRKLRDEAHRFALTYHRKLRDKKFGGSSLDEIPGVGPRRKRLLLRTFGSVEGIRRATADELAAVPTMTKALAVKVKDFLAEL</sequence>
<dbReference type="SMART" id="SM00465">
    <property type="entry name" value="GIYc"/>
    <property type="match status" value="1"/>
</dbReference>
<accession>A0A068NXD1</accession>
<proteinExistence type="inferred from homology"/>
<reference evidence="10 11" key="1">
    <citation type="journal article" date="2014" name="PLoS ONE">
        <title>The first complete genome sequence of the class fimbriimonadia in the phylum armatimonadetes.</title>
        <authorList>
            <person name="Hu Z.Y."/>
            <person name="Wang Y.Z."/>
            <person name="Im W.T."/>
            <person name="Wang S.Y."/>
            <person name="Zhao G.P."/>
            <person name="Zheng H.J."/>
            <person name="Quan Z.X."/>
        </authorList>
    </citation>
    <scope>NUCLEOTIDE SEQUENCE [LARGE SCALE GENOMIC DNA]</scope>
    <source>
        <strain evidence="10">Gsoil 348</strain>
    </source>
</reference>
<evidence type="ECO:0000256" key="6">
    <source>
        <dbReference type="HAMAP-Rule" id="MF_00203"/>
    </source>
</evidence>
<dbReference type="InterPro" id="IPR004791">
    <property type="entry name" value="UvrC"/>
</dbReference>
<gene>
    <name evidence="6" type="primary">uvrC</name>
    <name evidence="10" type="ORF">OP10G_2926</name>
</gene>
<dbReference type="PROSITE" id="PS50165">
    <property type="entry name" value="UVRC"/>
    <property type="match status" value="1"/>
</dbReference>
<dbReference type="InterPro" id="IPR000305">
    <property type="entry name" value="GIY-YIG_endonuc"/>
</dbReference>
<dbReference type="HOGENOM" id="CLU_014841_3_2_0"/>
<dbReference type="InterPro" id="IPR001162">
    <property type="entry name" value="UvrC_RNase_H_dom"/>
</dbReference>
<keyword evidence="6" id="KW-0742">SOS response</keyword>
<dbReference type="SUPFAM" id="SSF46600">
    <property type="entry name" value="C-terminal UvrC-binding domain of UvrB"/>
    <property type="match status" value="1"/>
</dbReference>
<dbReference type="PANTHER" id="PTHR30562:SF1">
    <property type="entry name" value="UVRABC SYSTEM PROTEIN C"/>
    <property type="match status" value="1"/>
</dbReference>
<dbReference type="InterPro" id="IPR010994">
    <property type="entry name" value="RuvA_2-like"/>
</dbReference>
<dbReference type="CDD" id="cd10434">
    <property type="entry name" value="GIY-YIG_UvrC_Cho"/>
    <property type="match status" value="1"/>
</dbReference>
<feature type="domain" description="UvrC family homology region profile" evidence="9">
    <location>
        <begin position="259"/>
        <end position="487"/>
    </location>
</feature>
<evidence type="ECO:0000313" key="10">
    <source>
        <dbReference type="EMBL" id="AIE86294.1"/>
    </source>
</evidence>
<evidence type="ECO:0000313" key="11">
    <source>
        <dbReference type="Proteomes" id="UP000027982"/>
    </source>
</evidence>
<organism evidence="10 11">
    <name type="scientific">Fimbriimonas ginsengisoli Gsoil 348</name>
    <dbReference type="NCBI Taxonomy" id="661478"/>
    <lineage>
        <taxon>Bacteria</taxon>
        <taxon>Bacillati</taxon>
        <taxon>Armatimonadota</taxon>
        <taxon>Fimbriimonadia</taxon>
        <taxon>Fimbriimonadales</taxon>
        <taxon>Fimbriimonadaceae</taxon>
        <taxon>Fimbriimonas</taxon>
    </lineage>
</organism>